<evidence type="ECO:0000313" key="10">
    <source>
        <dbReference type="EMBL" id="QCZ36964.1"/>
    </source>
</evidence>
<evidence type="ECO:0000256" key="1">
    <source>
        <dbReference type="ARBA" id="ARBA00004202"/>
    </source>
</evidence>
<dbReference type="PANTHER" id="PTHR43553">
    <property type="entry name" value="HEAVY METAL TRANSPORTER"/>
    <property type="match status" value="1"/>
</dbReference>
<keyword evidence="6 10" id="KW-0067">ATP-binding</keyword>
<comment type="similarity">
    <text evidence="2">Belongs to the ABC transporter superfamily.</text>
</comment>
<keyword evidence="8" id="KW-0472">Membrane</keyword>
<dbReference type="RefSeq" id="WP_139592444.1">
    <property type="nucleotide sequence ID" value="NZ_CP040825.1"/>
</dbReference>
<dbReference type="SUPFAM" id="SSF52540">
    <property type="entry name" value="P-loop containing nucleoside triphosphate hydrolases"/>
    <property type="match status" value="1"/>
</dbReference>
<reference evidence="10 11" key="1">
    <citation type="submission" date="2019-06" db="EMBL/GenBank/DDBJ databases">
        <title>Mycoplasma sp. 2F1A isolated from ostrich.</title>
        <authorList>
            <person name="Spergser J."/>
        </authorList>
    </citation>
    <scope>NUCLEOTIDE SEQUENCE [LARGE SCALE GENOMIC DNA]</scope>
    <source>
        <strain evidence="10 11">2F1A</strain>
    </source>
</reference>
<keyword evidence="5" id="KW-0547">Nucleotide-binding</keyword>
<evidence type="ECO:0000256" key="6">
    <source>
        <dbReference type="ARBA" id="ARBA00022840"/>
    </source>
</evidence>
<accession>A0A5B7XWQ0</accession>
<name>A0A5B7XWQ0_9MOLU</name>
<gene>
    <name evidence="10" type="ORF">FG904_03065</name>
</gene>
<dbReference type="GO" id="GO:0016887">
    <property type="term" value="F:ATP hydrolysis activity"/>
    <property type="evidence" value="ECO:0007669"/>
    <property type="project" value="InterPro"/>
</dbReference>
<dbReference type="AlphaFoldDB" id="A0A5B7XWQ0"/>
<evidence type="ECO:0000256" key="3">
    <source>
        <dbReference type="ARBA" id="ARBA00022448"/>
    </source>
</evidence>
<dbReference type="Pfam" id="PF00005">
    <property type="entry name" value="ABC_tran"/>
    <property type="match status" value="1"/>
</dbReference>
<dbReference type="InterPro" id="IPR003439">
    <property type="entry name" value="ABC_transporter-like_ATP-bd"/>
</dbReference>
<dbReference type="InterPro" id="IPR027417">
    <property type="entry name" value="P-loop_NTPase"/>
</dbReference>
<dbReference type="GO" id="GO:0042626">
    <property type="term" value="F:ATPase-coupled transmembrane transporter activity"/>
    <property type="evidence" value="ECO:0007669"/>
    <property type="project" value="TreeGrafter"/>
</dbReference>
<evidence type="ECO:0000256" key="5">
    <source>
        <dbReference type="ARBA" id="ARBA00022741"/>
    </source>
</evidence>
<dbReference type="PANTHER" id="PTHR43553:SF27">
    <property type="entry name" value="ENERGY-COUPLING FACTOR TRANSPORTER ATP-BINDING PROTEIN ECFA2"/>
    <property type="match status" value="1"/>
</dbReference>
<dbReference type="EMBL" id="CP040825">
    <property type="protein sequence ID" value="QCZ36964.1"/>
    <property type="molecule type" value="Genomic_DNA"/>
</dbReference>
<evidence type="ECO:0000256" key="8">
    <source>
        <dbReference type="ARBA" id="ARBA00023136"/>
    </source>
</evidence>
<dbReference type="Gene3D" id="3.40.50.300">
    <property type="entry name" value="P-loop containing nucleotide triphosphate hydrolases"/>
    <property type="match status" value="1"/>
</dbReference>
<keyword evidence="3" id="KW-0813">Transport</keyword>
<dbReference type="InterPro" id="IPR050095">
    <property type="entry name" value="ECF_ABC_transporter_ATP-bd"/>
</dbReference>
<dbReference type="GO" id="GO:0005524">
    <property type="term" value="F:ATP binding"/>
    <property type="evidence" value="ECO:0007669"/>
    <property type="project" value="UniProtKB-KW"/>
</dbReference>
<evidence type="ECO:0000256" key="7">
    <source>
        <dbReference type="ARBA" id="ARBA00022967"/>
    </source>
</evidence>
<evidence type="ECO:0000313" key="11">
    <source>
        <dbReference type="Proteomes" id="UP000305457"/>
    </source>
</evidence>
<proteinExistence type="inferred from homology"/>
<sequence length="100" mass="11355">MQIKIQNVSHTFNPKTPFEFTALKNVSAEINDGEYIGVIGSTGSGKTTLIEHLNNLLFPTSGKIEWEFYDNLQISYKKELSLLKSAYKNAKKKLNLLFQD</sequence>
<keyword evidence="7" id="KW-1278">Translocase</keyword>
<dbReference type="OrthoDB" id="389713at2"/>
<feature type="domain" description="ABC transporter" evidence="9">
    <location>
        <begin position="23"/>
        <end position="93"/>
    </location>
</feature>
<evidence type="ECO:0000256" key="4">
    <source>
        <dbReference type="ARBA" id="ARBA00022475"/>
    </source>
</evidence>
<protein>
    <submittedName>
        <fullName evidence="10">ATP-binding cassette domain-containing protein</fullName>
    </submittedName>
</protein>
<keyword evidence="4" id="KW-1003">Cell membrane</keyword>
<dbReference type="GO" id="GO:0043190">
    <property type="term" value="C:ATP-binding cassette (ABC) transporter complex"/>
    <property type="evidence" value="ECO:0007669"/>
    <property type="project" value="TreeGrafter"/>
</dbReference>
<evidence type="ECO:0000256" key="2">
    <source>
        <dbReference type="ARBA" id="ARBA00005417"/>
    </source>
</evidence>
<organism evidence="10 11">
    <name type="scientific">Mycoplasma nasistruthionis</name>
    <dbReference type="NCBI Taxonomy" id="353852"/>
    <lineage>
        <taxon>Bacteria</taxon>
        <taxon>Bacillati</taxon>
        <taxon>Mycoplasmatota</taxon>
        <taxon>Mollicutes</taxon>
        <taxon>Mycoplasmataceae</taxon>
        <taxon>Mycoplasma</taxon>
    </lineage>
</organism>
<evidence type="ECO:0000259" key="9">
    <source>
        <dbReference type="Pfam" id="PF00005"/>
    </source>
</evidence>
<dbReference type="Proteomes" id="UP000305457">
    <property type="component" value="Chromosome"/>
</dbReference>
<comment type="subcellular location">
    <subcellularLocation>
        <location evidence="1">Cell membrane</location>
        <topology evidence="1">Peripheral membrane protein</topology>
    </subcellularLocation>
</comment>
<dbReference type="KEGG" id="mnh:FG904_03065"/>